<keyword evidence="1" id="KW-1133">Transmembrane helix</keyword>
<keyword evidence="3" id="KW-1185">Reference proteome</keyword>
<reference evidence="2 3" key="1">
    <citation type="submission" date="2024-06" db="EMBL/GenBank/DDBJ databases">
        <title>A chromosome level genome sequence of Diviner's sage (Salvia divinorum).</title>
        <authorList>
            <person name="Ford S.A."/>
            <person name="Ro D.-K."/>
            <person name="Ness R.W."/>
            <person name="Phillips M.A."/>
        </authorList>
    </citation>
    <scope>NUCLEOTIDE SEQUENCE [LARGE SCALE GENOMIC DNA]</scope>
    <source>
        <strain evidence="2">SAF-2024a</strain>
        <tissue evidence="2">Leaf</tissue>
    </source>
</reference>
<name>A0ABD1HQE0_SALDI</name>
<evidence type="ECO:0000313" key="2">
    <source>
        <dbReference type="EMBL" id="KAL1558666.1"/>
    </source>
</evidence>
<feature type="transmembrane region" description="Helical" evidence="1">
    <location>
        <begin position="6"/>
        <end position="31"/>
    </location>
</feature>
<dbReference type="AlphaFoldDB" id="A0ABD1HQE0"/>
<comment type="caution">
    <text evidence="2">The sequence shown here is derived from an EMBL/GenBank/DDBJ whole genome shotgun (WGS) entry which is preliminary data.</text>
</comment>
<dbReference type="InterPro" id="IPR045884">
    <property type="entry name" value="At5g59350-like"/>
</dbReference>
<dbReference type="PANTHER" id="PTHR34054:SF16">
    <property type="entry name" value="MEMBRANE LIPOPROTEIN"/>
    <property type="match status" value="1"/>
</dbReference>
<dbReference type="PANTHER" id="PTHR34054">
    <property type="entry name" value="EXPRESSED PROTEIN"/>
    <property type="match status" value="1"/>
</dbReference>
<gene>
    <name evidence="2" type="ORF">AAHA92_09103</name>
</gene>
<keyword evidence="1" id="KW-0812">Transmembrane</keyword>
<sequence length="234" mass="26223">MGSFSGLGIGLSLVFGFILMGLVAELCYLLWWKKRTAYSRTAKIEYLEKFSFPLCWKNSDSVGGGGRELTNSIRSQFEQEDVEAGLSKSESEAKGYGEEGVELELMRLHNLCGPPRFLFTIKEESREDLESEDGKSRISNSMSFGIGSPIPSPAFRASNFWSGEAMTEAEVNRLRSSPPPTFKFLKDADDKFIKKQEEERRRSREKEVDDVPFVKLSKAAAQIMPLPSSPTINP</sequence>
<organism evidence="2 3">
    <name type="scientific">Salvia divinorum</name>
    <name type="common">Maria pastora</name>
    <name type="synonym">Diviner's sage</name>
    <dbReference type="NCBI Taxonomy" id="28513"/>
    <lineage>
        <taxon>Eukaryota</taxon>
        <taxon>Viridiplantae</taxon>
        <taxon>Streptophyta</taxon>
        <taxon>Embryophyta</taxon>
        <taxon>Tracheophyta</taxon>
        <taxon>Spermatophyta</taxon>
        <taxon>Magnoliopsida</taxon>
        <taxon>eudicotyledons</taxon>
        <taxon>Gunneridae</taxon>
        <taxon>Pentapetalae</taxon>
        <taxon>asterids</taxon>
        <taxon>lamiids</taxon>
        <taxon>Lamiales</taxon>
        <taxon>Lamiaceae</taxon>
        <taxon>Nepetoideae</taxon>
        <taxon>Mentheae</taxon>
        <taxon>Salviinae</taxon>
        <taxon>Salvia</taxon>
        <taxon>Salvia subgen. Calosphace</taxon>
    </lineage>
</organism>
<accession>A0ABD1HQE0</accession>
<keyword evidence="1" id="KW-0472">Membrane</keyword>
<dbReference type="Proteomes" id="UP001567538">
    <property type="component" value="Unassembled WGS sequence"/>
</dbReference>
<protein>
    <submittedName>
        <fullName evidence="2">Uncharacterized protein</fullName>
    </submittedName>
</protein>
<proteinExistence type="predicted"/>
<evidence type="ECO:0000313" key="3">
    <source>
        <dbReference type="Proteomes" id="UP001567538"/>
    </source>
</evidence>
<dbReference type="EMBL" id="JBEAFC010000004">
    <property type="protein sequence ID" value="KAL1558666.1"/>
    <property type="molecule type" value="Genomic_DNA"/>
</dbReference>
<evidence type="ECO:0000256" key="1">
    <source>
        <dbReference type="SAM" id="Phobius"/>
    </source>
</evidence>